<dbReference type="Gene3D" id="3.40.50.1260">
    <property type="entry name" value="Phosphoglycerate kinase, N-terminal domain"/>
    <property type="match status" value="1"/>
</dbReference>
<evidence type="ECO:0000313" key="6">
    <source>
        <dbReference type="EMBL" id="GAG27588.1"/>
    </source>
</evidence>
<name>X0WSV5_9ZZZZ</name>
<evidence type="ECO:0000256" key="3">
    <source>
        <dbReference type="ARBA" id="ARBA00022741"/>
    </source>
</evidence>
<accession>X0WSV5</accession>
<proteinExistence type="predicted"/>
<comment type="caution">
    <text evidence="6">The sequence shown here is derived from an EMBL/GenBank/DDBJ whole genome shotgun (WGS) entry which is preliminary data.</text>
</comment>
<evidence type="ECO:0000256" key="1">
    <source>
        <dbReference type="ARBA" id="ARBA00013061"/>
    </source>
</evidence>
<feature type="non-terminal residue" evidence="6">
    <location>
        <position position="1"/>
    </location>
</feature>
<dbReference type="GO" id="GO:0006096">
    <property type="term" value="P:glycolytic process"/>
    <property type="evidence" value="ECO:0007669"/>
    <property type="project" value="InterPro"/>
</dbReference>
<sequence length="45" mass="4871">DTVAAVELFDLQEKFDHISTGGGAFLEFMEGKELPGVSCLPDRNS</sequence>
<keyword evidence="5" id="KW-0067">ATP-binding</keyword>
<evidence type="ECO:0000256" key="2">
    <source>
        <dbReference type="ARBA" id="ARBA00022679"/>
    </source>
</evidence>
<keyword evidence="3" id="KW-0547">Nucleotide-binding</keyword>
<dbReference type="EMBL" id="BARS01032364">
    <property type="protein sequence ID" value="GAG27588.1"/>
    <property type="molecule type" value="Genomic_DNA"/>
</dbReference>
<dbReference type="InterPro" id="IPR036043">
    <property type="entry name" value="Phosphoglycerate_kinase_sf"/>
</dbReference>
<dbReference type="SUPFAM" id="SSF53748">
    <property type="entry name" value="Phosphoglycerate kinase"/>
    <property type="match status" value="1"/>
</dbReference>
<gene>
    <name evidence="6" type="ORF">S01H1_50236</name>
</gene>
<dbReference type="AlphaFoldDB" id="X0WSV5"/>
<dbReference type="Pfam" id="PF00162">
    <property type="entry name" value="PGK"/>
    <property type="match status" value="1"/>
</dbReference>
<keyword evidence="2" id="KW-0808">Transferase</keyword>
<dbReference type="InterPro" id="IPR001576">
    <property type="entry name" value="Phosphoglycerate_kinase"/>
</dbReference>
<dbReference type="GO" id="GO:0005524">
    <property type="term" value="F:ATP binding"/>
    <property type="evidence" value="ECO:0007669"/>
    <property type="project" value="UniProtKB-KW"/>
</dbReference>
<reference evidence="6" key="1">
    <citation type="journal article" date="2014" name="Front. Microbiol.">
        <title>High frequency of phylogenetically diverse reductive dehalogenase-homologous genes in deep subseafloor sedimentary metagenomes.</title>
        <authorList>
            <person name="Kawai M."/>
            <person name="Futagami T."/>
            <person name="Toyoda A."/>
            <person name="Takaki Y."/>
            <person name="Nishi S."/>
            <person name="Hori S."/>
            <person name="Arai W."/>
            <person name="Tsubouchi T."/>
            <person name="Morono Y."/>
            <person name="Uchiyama I."/>
            <person name="Ito T."/>
            <person name="Fujiyama A."/>
            <person name="Inagaki F."/>
            <person name="Takami H."/>
        </authorList>
    </citation>
    <scope>NUCLEOTIDE SEQUENCE</scope>
    <source>
        <strain evidence="6">Expedition CK06-06</strain>
    </source>
</reference>
<dbReference type="EC" id="2.7.2.3" evidence="1"/>
<organism evidence="6">
    <name type="scientific">marine sediment metagenome</name>
    <dbReference type="NCBI Taxonomy" id="412755"/>
    <lineage>
        <taxon>unclassified sequences</taxon>
        <taxon>metagenomes</taxon>
        <taxon>ecological metagenomes</taxon>
    </lineage>
</organism>
<evidence type="ECO:0000256" key="4">
    <source>
        <dbReference type="ARBA" id="ARBA00022777"/>
    </source>
</evidence>
<dbReference type="GO" id="GO:0004618">
    <property type="term" value="F:phosphoglycerate kinase activity"/>
    <property type="evidence" value="ECO:0007669"/>
    <property type="project" value="UniProtKB-EC"/>
</dbReference>
<protein>
    <recommendedName>
        <fullName evidence="1">phosphoglycerate kinase</fullName>
        <ecNumber evidence="1">2.7.2.3</ecNumber>
    </recommendedName>
</protein>
<keyword evidence="4" id="KW-0418">Kinase</keyword>
<dbReference type="InterPro" id="IPR015824">
    <property type="entry name" value="Phosphoglycerate_kinase_N"/>
</dbReference>
<evidence type="ECO:0000256" key="5">
    <source>
        <dbReference type="ARBA" id="ARBA00022840"/>
    </source>
</evidence>